<evidence type="ECO:0000259" key="8">
    <source>
        <dbReference type="PROSITE" id="PS51161"/>
    </source>
</evidence>
<dbReference type="Gene3D" id="3.20.70.20">
    <property type="match status" value="2"/>
</dbReference>
<keyword evidence="6" id="KW-0170">Cobalt</keyword>
<dbReference type="PANTHER" id="PTHR43371">
    <property type="entry name" value="VITAMIN B12-DEPENDENT RIBONUCLEOTIDE REDUCTASE"/>
    <property type="match status" value="1"/>
</dbReference>
<dbReference type="PANTHER" id="PTHR43371:SF1">
    <property type="entry name" value="RIBONUCLEOSIDE-DIPHOSPHATE REDUCTASE"/>
    <property type="match status" value="1"/>
</dbReference>
<evidence type="ECO:0000256" key="3">
    <source>
        <dbReference type="ARBA" id="ARBA00022741"/>
    </source>
</evidence>
<dbReference type="Pfam" id="PF03477">
    <property type="entry name" value="ATP-cone"/>
    <property type="match status" value="1"/>
</dbReference>
<proteinExistence type="predicted"/>
<evidence type="ECO:0000256" key="5">
    <source>
        <dbReference type="ARBA" id="ARBA00023002"/>
    </source>
</evidence>
<keyword evidence="5" id="KW-0560">Oxidoreductase</keyword>
<evidence type="ECO:0000256" key="6">
    <source>
        <dbReference type="ARBA" id="ARBA00023285"/>
    </source>
</evidence>
<dbReference type="EMBL" id="PFBJ01000006">
    <property type="protein sequence ID" value="PIT91293.1"/>
    <property type="molecule type" value="Genomic_DNA"/>
</dbReference>
<sequence>MNVNVDVPKTEHLTSADYKKFVPKIQKRDGSIVPFDFGKIVTAIEKAMTATGEGSKEEAVMVAHRVASDMVRISRKYRNFMPTVEGCQDEVERQLILADYVGTSKAYILYRAEQAKKRALEVVVPKEVKEKIAESSNYFTSPYQEFIFYQFYSKWRDELGRRETWIETIDRYMEFMKENLGEKLTKKEYEEVRQGILNRDVCPSMRLLWSSGKACRATNVCAYNCAYIAPISWRDLSEIMYVSMCGAGCGFAVEPENVEKFPQIQKQTGKKAKTIVVEDSKVGWCEAFVKACEAWANGMDVDVDYSKVRPAGARLKTMGGRASGPAPLQELMNFTKRKIFARQGRRLTTLDLHDIICQIGLIVVAGGVRRSALISLSSLDDADMRDAKKGSFWQTDGQRSMANNSAVYESKPSAEEFLEEWTALVMARSGERGIFNRGDLDKQVPQRRWEKLKGKSQVGVNPCGEIYLRSKQFCNLTSIVVRPKDTMEDLKRKMRLATILGTYQATLTNFEYLSKEWKENCEEEQLLGCSITGYYDNKLVREDKNLDTLRKEAIKTNKKYAKRFKVNESTAITCVKPHGNSGQLLGVGSGMHPWFSKYYIRRVRISVNDTLLKLAKDQGVPVHPEVGYSTSNATTMVLEFPCKAPEGAVVSKDISALDLLKEWRRLKQHFTEHNPSVTIYVDDNEWLSVGNFVYENWDIVGGLSFLPRTDHVYQLAPYEEITKEEYERRVKALGEIDFSKLVLYEQQDNTIGAKELACAGGTCEI</sequence>
<evidence type="ECO:0000256" key="7">
    <source>
        <dbReference type="PROSITE-ProRule" id="PRU00492"/>
    </source>
</evidence>
<evidence type="ECO:0000256" key="1">
    <source>
        <dbReference type="ARBA" id="ARBA00001922"/>
    </source>
</evidence>
<dbReference type="InterPro" id="IPR050862">
    <property type="entry name" value="RdRp_reductase_class-2"/>
</dbReference>
<dbReference type="GO" id="GO:0031419">
    <property type="term" value="F:cobalamin binding"/>
    <property type="evidence" value="ECO:0007669"/>
    <property type="project" value="UniProtKB-KW"/>
</dbReference>
<evidence type="ECO:0000313" key="10">
    <source>
        <dbReference type="Proteomes" id="UP000228809"/>
    </source>
</evidence>
<reference evidence="10" key="1">
    <citation type="submission" date="2017-09" db="EMBL/GenBank/DDBJ databases">
        <title>Depth-based differentiation of microbial function through sediment-hosted aquifers and enrichment of novel symbionts in the deep terrestrial subsurface.</title>
        <authorList>
            <person name="Probst A.J."/>
            <person name="Ladd B."/>
            <person name="Jarett J.K."/>
            <person name="Geller-Mcgrath D.E."/>
            <person name="Sieber C.M.K."/>
            <person name="Emerson J.B."/>
            <person name="Anantharaman K."/>
            <person name="Thomas B.C."/>
            <person name="Malmstrom R."/>
            <person name="Stieglmeier M."/>
            <person name="Klingl A."/>
            <person name="Woyke T."/>
            <person name="Ryan C.M."/>
            <person name="Banfield J.F."/>
        </authorList>
    </citation>
    <scope>NUCLEOTIDE SEQUENCE [LARGE SCALE GENOMIC DNA]</scope>
</reference>
<gene>
    <name evidence="9" type="ORF">COU17_01480</name>
</gene>
<dbReference type="Proteomes" id="UP000228809">
    <property type="component" value="Unassembled WGS sequence"/>
</dbReference>
<protein>
    <submittedName>
        <fullName evidence="9">Ribonucleoside-triphosphate reductase</fullName>
    </submittedName>
</protein>
<keyword evidence="2" id="KW-0846">Cobalamin</keyword>
<comment type="cofactor">
    <cofactor evidence="1">
        <name>adenosylcob(III)alamin</name>
        <dbReference type="ChEBI" id="CHEBI:18408"/>
    </cofactor>
</comment>
<comment type="caution">
    <text evidence="9">The sequence shown here is derived from an EMBL/GenBank/DDBJ whole genome shotgun (WGS) entry which is preliminary data.</text>
</comment>
<evidence type="ECO:0000256" key="4">
    <source>
        <dbReference type="ARBA" id="ARBA00022840"/>
    </source>
</evidence>
<dbReference type="AlphaFoldDB" id="A0A2M6WEU3"/>
<evidence type="ECO:0000256" key="2">
    <source>
        <dbReference type="ARBA" id="ARBA00022628"/>
    </source>
</evidence>
<dbReference type="PROSITE" id="PS51161">
    <property type="entry name" value="ATP_CONE"/>
    <property type="match status" value="1"/>
</dbReference>
<name>A0A2M6WEU3_9BACT</name>
<dbReference type="GO" id="GO:0005524">
    <property type="term" value="F:ATP binding"/>
    <property type="evidence" value="ECO:0007669"/>
    <property type="project" value="UniProtKB-UniRule"/>
</dbReference>
<dbReference type="InterPro" id="IPR005144">
    <property type="entry name" value="ATP-cone_dom"/>
</dbReference>
<dbReference type="SUPFAM" id="SSF51998">
    <property type="entry name" value="PFL-like glycyl radical enzymes"/>
    <property type="match status" value="1"/>
</dbReference>
<accession>A0A2M6WEU3</accession>
<organism evidence="9 10">
    <name type="scientific">Candidatus Kaiserbacteria bacterium CG10_big_fil_rev_8_21_14_0_10_49_17</name>
    <dbReference type="NCBI Taxonomy" id="1974609"/>
    <lineage>
        <taxon>Bacteria</taxon>
        <taxon>Candidatus Kaiseribacteriota</taxon>
    </lineage>
</organism>
<dbReference type="GO" id="GO:0004748">
    <property type="term" value="F:ribonucleoside-diphosphate reductase activity, thioredoxin disulfide as acceptor"/>
    <property type="evidence" value="ECO:0007669"/>
    <property type="project" value="TreeGrafter"/>
</dbReference>
<feature type="domain" description="ATP-cone" evidence="8">
    <location>
        <begin position="23"/>
        <end position="118"/>
    </location>
</feature>
<evidence type="ECO:0000313" key="9">
    <source>
        <dbReference type="EMBL" id="PIT91293.1"/>
    </source>
</evidence>
<keyword evidence="3 7" id="KW-0547">Nucleotide-binding</keyword>
<keyword evidence="4 7" id="KW-0067">ATP-binding</keyword>